<accession>A0A9X1NAU4</accession>
<evidence type="ECO:0000256" key="6">
    <source>
        <dbReference type="ARBA" id="ARBA00023004"/>
    </source>
</evidence>
<organism evidence="10 11">
    <name type="scientific">Kineosporia babensis</name>
    <dbReference type="NCBI Taxonomy" id="499548"/>
    <lineage>
        <taxon>Bacteria</taxon>
        <taxon>Bacillati</taxon>
        <taxon>Actinomycetota</taxon>
        <taxon>Actinomycetes</taxon>
        <taxon>Kineosporiales</taxon>
        <taxon>Kineosporiaceae</taxon>
        <taxon>Kineosporia</taxon>
    </lineage>
</organism>
<proteinExistence type="inferred from homology"/>
<evidence type="ECO:0000256" key="4">
    <source>
        <dbReference type="ARBA" id="ARBA00022723"/>
    </source>
</evidence>
<evidence type="ECO:0000256" key="7">
    <source>
        <dbReference type="ARBA" id="ARBA00023014"/>
    </source>
</evidence>
<gene>
    <name evidence="10" type="ORF">LR394_11645</name>
</gene>
<dbReference type="AlphaFoldDB" id="A0A9X1NAU4"/>
<dbReference type="GO" id="GO:0008483">
    <property type="term" value="F:transaminase activity"/>
    <property type="evidence" value="ECO:0007669"/>
    <property type="project" value="UniProtKB-KW"/>
</dbReference>
<dbReference type="GO" id="GO:0046872">
    <property type="term" value="F:metal ion binding"/>
    <property type="evidence" value="ECO:0007669"/>
    <property type="project" value="UniProtKB-KW"/>
</dbReference>
<comment type="caution">
    <text evidence="10">The sequence shown here is derived from an EMBL/GenBank/DDBJ whole genome shotgun (WGS) entry which is preliminary data.</text>
</comment>
<feature type="domain" description="Aminotransferase class V" evidence="9">
    <location>
        <begin position="38"/>
        <end position="373"/>
    </location>
</feature>
<keyword evidence="11" id="KW-1185">Reference proteome</keyword>
<dbReference type="GO" id="GO:0031071">
    <property type="term" value="F:cysteine desulfurase activity"/>
    <property type="evidence" value="ECO:0007669"/>
    <property type="project" value="UniProtKB-EC"/>
</dbReference>
<dbReference type="InterPro" id="IPR015424">
    <property type="entry name" value="PyrdxlP-dep_Trfase"/>
</dbReference>
<dbReference type="GO" id="GO:0051536">
    <property type="term" value="F:iron-sulfur cluster binding"/>
    <property type="evidence" value="ECO:0007669"/>
    <property type="project" value="UniProtKB-KW"/>
</dbReference>
<keyword evidence="6" id="KW-0408">Iron</keyword>
<evidence type="ECO:0000256" key="1">
    <source>
        <dbReference type="ARBA" id="ARBA00001933"/>
    </source>
</evidence>
<dbReference type="SUPFAM" id="SSF53383">
    <property type="entry name" value="PLP-dependent transferases"/>
    <property type="match status" value="1"/>
</dbReference>
<keyword evidence="10" id="KW-0032">Aminotransferase</keyword>
<reference evidence="10" key="1">
    <citation type="submission" date="2021-11" db="EMBL/GenBank/DDBJ databases">
        <title>Streptomyces corallinus and Kineosporia corallina sp. nov., two new coral-derived marine actinobacteria.</title>
        <authorList>
            <person name="Buangrab K."/>
            <person name="Sutthacheep M."/>
            <person name="Yeemin T."/>
            <person name="Harunari E."/>
            <person name="Igarashi Y."/>
            <person name="Sripreechasak P."/>
            <person name="Kanchanasin P."/>
            <person name="Tanasupawat S."/>
            <person name="Phongsopitanun W."/>
        </authorList>
    </citation>
    <scope>NUCLEOTIDE SEQUENCE</scope>
    <source>
        <strain evidence="10">JCM 31032</strain>
    </source>
</reference>
<evidence type="ECO:0000256" key="3">
    <source>
        <dbReference type="ARBA" id="ARBA00022679"/>
    </source>
</evidence>
<dbReference type="InterPro" id="IPR000192">
    <property type="entry name" value="Aminotrans_V_dom"/>
</dbReference>
<evidence type="ECO:0000256" key="2">
    <source>
        <dbReference type="ARBA" id="ARBA00006490"/>
    </source>
</evidence>
<keyword evidence="4" id="KW-0479">Metal-binding</keyword>
<dbReference type="PIRSF" id="PIRSF005572">
    <property type="entry name" value="NifS"/>
    <property type="match status" value="1"/>
</dbReference>
<evidence type="ECO:0000259" key="9">
    <source>
        <dbReference type="Pfam" id="PF00266"/>
    </source>
</evidence>
<dbReference type="InterPro" id="IPR015422">
    <property type="entry name" value="PyrdxlP-dep_Trfase_small"/>
</dbReference>
<comment type="cofactor">
    <cofactor evidence="1">
        <name>pyridoxal 5'-phosphate</name>
        <dbReference type="ChEBI" id="CHEBI:597326"/>
    </cofactor>
</comment>
<dbReference type="EMBL" id="JAJOMB010000005">
    <property type="protein sequence ID" value="MCD5311557.1"/>
    <property type="molecule type" value="Genomic_DNA"/>
</dbReference>
<dbReference type="Proteomes" id="UP001138997">
    <property type="component" value="Unassembled WGS sequence"/>
</dbReference>
<keyword evidence="7" id="KW-0411">Iron-sulfur</keyword>
<evidence type="ECO:0000256" key="8">
    <source>
        <dbReference type="ARBA" id="ARBA00050776"/>
    </source>
</evidence>
<protein>
    <submittedName>
        <fullName evidence="10">Aminotransferase class V-fold PLP-dependent enzyme</fullName>
    </submittedName>
</protein>
<dbReference type="PANTHER" id="PTHR11601:SF34">
    <property type="entry name" value="CYSTEINE DESULFURASE"/>
    <property type="match status" value="1"/>
</dbReference>
<dbReference type="InterPro" id="IPR016454">
    <property type="entry name" value="Cysteine_dSase"/>
</dbReference>
<dbReference type="InterPro" id="IPR015421">
    <property type="entry name" value="PyrdxlP-dep_Trfase_major"/>
</dbReference>
<dbReference type="RefSeq" id="WP_231440865.1">
    <property type="nucleotide sequence ID" value="NZ_JAJOMB010000005.1"/>
</dbReference>
<evidence type="ECO:0000313" key="10">
    <source>
        <dbReference type="EMBL" id="MCD5311557.1"/>
    </source>
</evidence>
<evidence type="ECO:0000256" key="5">
    <source>
        <dbReference type="ARBA" id="ARBA00022898"/>
    </source>
</evidence>
<name>A0A9X1NAU4_9ACTN</name>
<keyword evidence="3" id="KW-0808">Transferase</keyword>
<sequence>MTYGPPAQTGHPHPSGVRAERAYLDASTVAPLHPSGREAWLTAVSEGWADPRRLHREGRSARLLLEGARESIAADLGARTEELVFTGSHTAAVHAAVLGTLRARHRVGNTVVMSAVEHSAVLHGTRFAGETSLIDVDRLGRVDVSAFANAVSEPGVALACLQAANGEVGTVQPVGTVSEATRKSGVPLLVDAAAAAGHTSIDPHWDLLTADPRSWGAPDGLGVLAIRAGTRWLSPYPDDDGTEQVPGSVAIPAALAAAVVLKTVTAQREQLGHRRRELTHQIRTAASAIADTEVVGDPDDRLPHLVTFSCLYVDGEAVVDDLDRQGFAVGSGSACTASTLEPSHVLAAMGVLTHGNIRVGLPVDVRPEDVERFCAALPGAVARVRTMLGADDL</sequence>
<evidence type="ECO:0000313" key="11">
    <source>
        <dbReference type="Proteomes" id="UP001138997"/>
    </source>
</evidence>
<dbReference type="Pfam" id="PF00266">
    <property type="entry name" value="Aminotran_5"/>
    <property type="match status" value="1"/>
</dbReference>
<comment type="catalytic activity">
    <reaction evidence="8">
        <text>(sulfur carrier)-H + L-cysteine = (sulfur carrier)-SH + L-alanine</text>
        <dbReference type="Rhea" id="RHEA:43892"/>
        <dbReference type="Rhea" id="RHEA-COMP:14737"/>
        <dbReference type="Rhea" id="RHEA-COMP:14739"/>
        <dbReference type="ChEBI" id="CHEBI:29917"/>
        <dbReference type="ChEBI" id="CHEBI:35235"/>
        <dbReference type="ChEBI" id="CHEBI:57972"/>
        <dbReference type="ChEBI" id="CHEBI:64428"/>
        <dbReference type="EC" id="2.8.1.7"/>
    </reaction>
</comment>
<comment type="similarity">
    <text evidence="2">Belongs to the class-V pyridoxal-phosphate-dependent aminotransferase family. NifS/IscS subfamily.</text>
</comment>
<dbReference type="PANTHER" id="PTHR11601">
    <property type="entry name" value="CYSTEINE DESULFURYLASE FAMILY MEMBER"/>
    <property type="match status" value="1"/>
</dbReference>
<dbReference type="Gene3D" id="3.90.1150.10">
    <property type="entry name" value="Aspartate Aminotransferase, domain 1"/>
    <property type="match status" value="1"/>
</dbReference>
<keyword evidence="5" id="KW-0663">Pyridoxal phosphate</keyword>
<dbReference type="Gene3D" id="3.40.640.10">
    <property type="entry name" value="Type I PLP-dependent aspartate aminotransferase-like (Major domain)"/>
    <property type="match status" value="1"/>
</dbReference>